<dbReference type="Gene3D" id="3.40.30.10">
    <property type="entry name" value="Glutaredoxin"/>
    <property type="match status" value="1"/>
</dbReference>
<organism evidence="3 4">
    <name type="scientific">Segatella copri</name>
    <dbReference type="NCBI Taxonomy" id="165179"/>
    <lineage>
        <taxon>Bacteria</taxon>
        <taxon>Pseudomonadati</taxon>
        <taxon>Bacteroidota</taxon>
        <taxon>Bacteroidia</taxon>
        <taxon>Bacteroidales</taxon>
        <taxon>Prevotellaceae</taxon>
        <taxon>Segatella</taxon>
    </lineage>
</organism>
<proteinExistence type="predicted"/>
<evidence type="ECO:0000256" key="1">
    <source>
        <dbReference type="SAM" id="SignalP"/>
    </source>
</evidence>
<feature type="chain" id="PRO_5026089760" evidence="1">
    <location>
        <begin position="25"/>
        <end position="261"/>
    </location>
</feature>
<dbReference type="AlphaFoldDB" id="A0A6G1TZ98"/>
<accession>A0A6G1TZ98</accession>
<dbReference type="InterPro" id="IPR013740">
    <property type="entry name" value="Redoxin"/>
</dbReference>
<dbReference type="CDD" id="cd02966">
    <property type="entry name" value="TlpA_like_family"/>
    <property type="match status" value="1"/>
</dbReference>
<dbReference type="InterPro" id="IPR013766">
    <property type="entry name" value="Thioredoxin_domain"/>
</dbReference>
<name>A0A6G1TZ98_9BACT</name>
<dbReference type="EMBL" id="VZCB01000022">
    <property type="protein sequence ID" value="MQN79888.1"/>
    <property type="molecule type" value="Genomic_DNA"/>
</dbReference>
<feature type="domain" description="Thioredoxin" evidence="2">
    <location>
        <begin position="127"/>
        <end position="261"/>
    </location>
</feature>
<dbReference type="InterPro" id="IPR036249">
    <property type="entry name" value="Thioredoxin-like_sf"/>
</dbReference>
<keyword evidence="1" id="KW-0732">Signal</keyword>
<dbReference type="SUPFAM" id="SSF52833">
    <property type="entry name" value="Thioredoxin-like"/>
    <property type="match status" value="1"/>
</dbReference>
<dbReference type="PROSITE" id="PS51352">
    <property type="entry name" value="THIOREDOXIN_2"/>
    <property type="match status" value="1"/>
</dbReference>
<sequence length="261" mass="30010">MEKKMMKQMMMALLLAMMPFAASAQETPVVQEQADSLLSPSIMVNRHFYVKDLPLDVSKVKYMSAIKYGENGNLMVFTMYPNFTMPKEWEKYEIPRSRVKSLSEIEDRIETYQQMLSLTRHNENADALSGKPLPGSFALHDLNGKLWTEQSLKGHKVVINAWYSGCGPCLREMPILSEWKNKYPNVIFLSVNFEKADKVRKITEARGFNWTHLYGDNYFVKFVGSGGFPLFIVLGEDGLIRYMVNGTNEKIRQDILNVINK</sequence>
<evidence type="ECO:0000259" key="2">
    <source>
        <dbReference type="PROSITE" id="PS51352"/>
    </source>
</evidence>
<protein>
    <submittedName>
        <fullName evidence="3">TlpA family protein disulfide reductase</fullName>
    </submittedName>
</protein>
<dbReference type="PANTHER" id="PTHR42852:SF13">
    <property type="entry name" value="PROTEIN DIPZ"/>
    <property type="match status" value="1"/>
</dbReference>
<feature type="signal peptide" evidence="1">
    <location>
        <begin position="1"/>
        <end position="24"/>
    </location>
</feature>
<dbReference type="InterPro" id="IPR050553">
    <property type="entry name" value="Thioredoxin_ResA/DsbE_sf"/>
</dbReference>
<dbReference type="Proteomes" id="UP000480425">
    <property type="component" value="Unassembled WGS sequence"/>
</dbReference>
<dbReference type="GO" id="GO:0016491">
    <property type="term" value="F:oxidoreductase activity"/>
    <property type="evidence" value="ECO:0007669"/>
    <property type="project" value="InterPro"/>
</dbReference>
<evidence type="ECO:0000313" key="4">
    <source>
        <dbReference type="Proteomes" id="UP000480425"/>
    </source>
</evidence>
<dbReference type="RefSeq" id="WP_119249880.1">
    <property type="nucleotide sequence ID" value="NZ_VZCB01000022.1"/>
</dbReference>
<dbReference type="Pfam" id="PF08534">
    <property type="entry name" value="Redoxin"/>
    <property type="match status" value="1"/>
</dbReference>
<gene>
    <name evidence="3" type="ORF">F7D73_02715</name>
</gene>
<comment type="caution">
    <text evidence="3">The sequence shown here is derived from an EMBL/GenBank/DDBJ whole genome shotgun (WGS) entry which is preliminary data.</text>
</comment>
<dbReference type="PANTHER" id="PTHR42852">
    <property type="entry name" value="THIOL:DISULFIDE INTERCHANGE PROTEIN DSBE"/>
    <property type="match status" value="1"/>
</dbReference>
<dbReference type="OrthoDB" id="9815205at2"/>
<evidence type="ECO:0000313" key="3">
    <source>
        <dbReference type="EMBL" id="MQN79888.1"/>
    </source>
</evidence>
<reference evidence="3 4" key="1">
    <citation type="submission" date="2019-09" db="EMBL/GenBank/DDBJ databases">
        <title>Distinct polysaccharide growth profiles of human intestinal Prevotella copri isolates.</title>
        <authorList>
            <person name="Fehlner-Peach H."/>
            <person name="Magnabosco C."/>
            <person name="Raghavan V."/>
            <person name="Scher J.U."/>
            <person name="Tett A."/>
            <person name="Cox L.M."/>
            <person name="Gottsegen C."/>
            <person name="Watters A."/>
            <person name="Wiltshire- Gordon J.D."/>
            <person name="Segata N."/>
            <person name="Bonneau R."/>
            <person name="Littman D.R."/>
        </authorList>
    </citation>
    <scope>NUCLEOTIDE SEQUENCE [LARGE SCALE GENOMIC DNA]</scope>
    <source>
        <strain evidence="4">iA622</strain>
    </source>
</reference>